<sequence length="122" mass="14095">MAEEQGSIRVRRVYAPDDGGYRVLVDRLWPRGVSKERAHLNEWLKDLAPSTELRRWFGHRPDRWDGFVSRYRDELAANPEVGDFALACASRADTVLLYGARNEQQNEAVVLRRFLLGPEIRA</sequence>
<dbReference type="AlphaFoldDB" id="A0A078MSF2"/>
<dbReference type="Pfam" id="PF22752">
    <property type="entry name" value="DUF488-N3i"/>
    <property type="match status" value="1"/>
</dbReference>
<dbReference type="PANTHER" id="PTHR36849:SF1">
    <property type="entry name" value="CYTOPLASMIC PROTEIN"/>
    <property type="match status" value="1"/>
</dbReference>
<reference evidence="1" key="1">
    <citation type="submission" date="2014-07" db="EMBL/GenBank/DDBJ databases">
        <authorList>
            <person name="Urmite Genomes Urmite Genomes"/>
        </authorList>
    </citation>
    <scope>NUCLEOTIDE SEQUENCE</scope>
    <source>
        <strain evidence="1">11W110_air</strain>
    </source>
</reference>
<dbReference type="InterPro" id="IPR052552">
    <property type="entry name" value="YeaO-like"/>
</dbReference>
<proteinExistence type="predicted"/>
<dbReference type="PANTHER" id="PTHR36849">
    <property type="entry name" value="CYTOPLASMIC PROTEIN-RELATED"/>
    <property type="match status" value="1"/>
</dbReference>
<evidence type="ECO:0000313" key="1">
    <source>
        <dbReference type="EMBL" id="CEA08347.1"/>
    </source>
</evidence>
<protein>
    <recommendedName>
        <fullName evidence="2">Uroporphyrin-III C-methyltransferase</fullName>
    </recommendedName>
</protein>
<name>A0A078MSF2_9MICC</name>
<organism evidence="1">
    <name type="scientific">Arthrobacter saudimassiliensis</name>
    <dbReference type="NCBI Taxonomy" id="1461584"/>
    <lineage>
        <taxon>Bacteria</taxon>
        <taxon>Bacillati</taxon>
        <taxon>Actinomycetota</taxon>
        <taxon>Actinomycetes</taxon>
        <taxon>Micrococcales</taxon>
        <taxon>Micrococcaceae</taxon>
        <taxon>Arthrobacter</taxon>
    </lineage>
</organism>
<evidence type="ECO:0008006" key="2">
    <source>
        <dbReference type="Google" id="ProtNLM"/>
    </source>
</evidence>
<dbReference type="EMBL" id="LN483070">
    <property type="protein sequence ID" value="CEA08347.1"/>
    <property type="molecule type" value="Genomic_DNA"/>
</dbReference>
<accession>A0A078MSF2</accession>
<gene>
    <name evidence="1" type="ORF">BN1051_01689</name>
</gene>
<dbReference type="PATRIC" id="fig|1461584.3.peg.1676"/>